<evidence type="ECO:0000313" key="2">
    <source>
        <dbReference type="EMBL" id="KAL0180142.1"/>
    </source>
</evidence>
<feature type="non-terminal residue" evidence="2">
    <location>
        <position position="49"/>
    </location>
</feature>
<proteinExistence type="predicted"/>
<gene>
    <name evidence="2" type="ORF">M9458_025584</name>
</gene>
<dbReference type="Pfam" id="PF12774">
    <property type="entry name" value="AAA_6"/>
    <property type="match status" value="1"/>
</dbReference>
<sequence length="49" mass="5555">IQDAIRDKKKRFNFMGEDVNLVPSVGIFITMNPGYAGRTELPENLKALF</sequence>
<dbReference type="InterPro" id="IPR026983">
    <property type="entry name" value="DHC"/>
</dbReference>
<dbReference type="InterPro" id="IPR027417">
    <property type="entry name" value="P-loop_NTPase"/>
</dbReference>
<organism evidence="2 3">
    <name type="scientific">Cirrhinus mrigala</name>
    <name type="common">Mrigala</name>
    <dbReference type="NCBI Taxonomy" id="683832"/>
    <lineage>
        <taxon>Eukaryota</taxon>
        <taxon>Metazoa</taxon>
        <taxon>Chordata</taxon>
        <taxon>Craniata</taxon>
        <taxon>Vertebrata</taxon>
        <taxon>Euteleostomi</taxon>
        <taxon>Actinopterygii</taxon>
        <taxon>Neopterygii</taxon>
        <taxon>Teleostei</taxon>
        <taxon>Ostariophysi</taxon>
        <taxon>Cypriniformes</taxon>
        <taxon>Cyprinidae</taxon>
        <taxon>Labeoninae</taxon>
        <taxon>Labeonini</taxon>
        <taxon>Cirrhinus</taxon>
    </lineage>
</organism>
<dbReference type="EMBL" id="JAMKFB020000012">
    <property type="protein sequence ID" value="KAL0180142.1"/>
    <property type="molecule type" value="Genomic_DNA"/>
</dbReference>
<feature type="domain" description="Dynein heavy chain hydrolytic ATP-binding dynein motor region" evidence="1">
    <location>
        <begin position="1"/>
        <end position="49"/>
    </location>
</feature>
<evidence type="ECO:0000259" key="1">
    <source>
        <dbReference type="Pfam" id="PF12774"/>
    </source>
</evidence>
<dbReference type="AlphaFoldDB" id="A0ABD0Q1Q8"/>
<comment type="caution">
    <text evidence="2">The sequence shown here is derived from an EMBL/GenBank/DDBJ whole genome shotgun (WGS) entry which is preliminary data.</text>
</comment>
<dbReference type="PANTHER" id="PTHR45703">
    <property type="entry name" value="DYNEIN HEAVY CHAIN"/>
    <property type="match status" value="1"/>
</dbReference>
<evidence type="ECO:0000313" key="3">
    <source>
        <dbReference type="Proteomes" id="UP001529510"/>
    </source>
</evidence>
<dbReference type="PANTHER" id="PTHR45703:SF8">
    <property type="entry name" value="DYNEINS HEAVY CHAIN"/>
    <property type="match status" value="1"/>
</dbReference>
<dbReference type="Gene3D" id="3.40.50.300">
    <property type="entry name" value="P-loop containing nucleotide triphosphate hydrolases"/>
    <property type="match status" value="1"/>
</dbReference>
<dbReference type="InterPro" id="IPR035699">
    <property type="entry name" value="AAA_6"/>
</dbReference>
<protein>
    <recommendedName>
        <fullName evidence="1">Dynein heavy chain hydrolytic ATP-binding dynein motor region domain-containing protein</fullName>
    </recommendedName>
</protein>
<name>A0ABD0Q1Q8_CIRMR</name>
<accession>A0ABD0Q1Q8</accession>
<dbReference type="Proteomes" id="UP001529510">
    <property type="component" value="Unassembled WGS sequence"/>
</dbReference>
<reference evidence="2 3" key="1">
    <citation type="submission" date="2024-05" db="EMBL/GenBank/DDBJ databases">
        <title>Genome sequencing and assembly of Indian major carp, Cirrhinus mrigala (Hamilton, 1822).</title>
        <authorList>
            <person name="Mohindra V."/>
            <person name="Chowdhury L.M."/>
            <person name="Lal K."/>
            <person name="Jena J.K."/>
        </authorList>
    </citation>
    <scope>NUCLEOTIDE SEQUENCE [LARGE SCALE GENOMIC DNA]</scope>
    <source>
        <strain evidence="2">CM1030</strain>
        <tissue evidence="2">Blood</tissue>
    </source>
</reference>
<keyword evidence="3" id="KW-1185">Reference proteome</keyword>
<feature type="non-terminal residue" evidence="2">
    <location>
        <position position="1"/>
    </location>
</feature>